<dbReference type="InterPro" id="IPR034804">
    <property type="entry name" value="SQR/QFR_C/D"/>
</dbReference>
<dbReference type="SUPFAM" id="SSF81343">
    <property type="entry name" value="Fumarate reductase respiratory complex transmembrane subunits"/>
    <property type="match status" value="1"/>
</dbReference>
<keyword evidence="5" id="KW-0813">Transport</keyword>
<evidence type="ECO:0000256" key="8">
    <source>
        <dbReference type="ARBA" id="ARBA00022692"/>
    </source>
</evidence>
<dbReference type="EMBL" id="CZQD01000028">
    <property type="protein sequence ID" value="CUS56557.1"/>
    <property type="molecule type" value="Genomic_DNA"/>
</dbReference>
<evidence type="ECO:0000256" key="5">
    <source>
        <dbReference type="ARBA" id="ARBA00022448"/>
    </source>
</evidence>
<evidence type="ECO:0000256" key="3">
    <source>
        <dbReference type="ARBA" id="ARBA00004141"/>
    </source>
</evidence>
<evidence type="ECO:0000256" key="4">
    <source>
        <dbReference type="ARBA" id="ARBA00005163"/>
    </source>
</evidence>
<sequence>MSSHDFITPAKMARGLGSAKSGTETHIRQRVSAIALIFLVPWFVYSIINAMSGNIVDAQAWAAKPWNAILLILTAGAAFFHMRIGMQVVIEDYIAKTGTKSALLILNSFACIALFVTVALSVLKIWIGAGV</sequence>
<reference evidence="15" key="1">
    <citation type="submission" date="2015-10" db="EMBL/GenBank/DDBJ databases">
        <authorList>
            <person name="Gilbert D.G."/>
        </authorList>
    </citation>
    <scope>NUCLEOTIDE SEQUENCE</scope>
</reference>
<evidence type="ECO:0000256" key="6">
    <source>
        <dbReference type="ARBA" id="ARBA00022532"/>
    </source>
</evidence>
<keyword evidence="6" id="KW-0816">Tricarboxylic acid cycle</keyword>
<accession>A0A160U0G9</accession>
<evidence type="ECO:0000256" key="7">
    <source>
        <dbReference type="ARBA" id="ARBA00022617"/>
    </source>
</evidence>
<comment type="function">
    <text evidence="2">Membrane-anchoring subunit of succinate dehydrogenase (SDH).</text>
</comment>
<dbReference type="GO" id="GO:0006099">
    <property type="term" value="P:tricarboxylic acid cycle"/>
    <property type="evidence" value="ECO:0007669"/>
    <property type="project" value="UniProtKB-UniPathway"/>
</dbReference>
<keyword evidence="10" id="KW-0249">Electron transport</keyword>
<dbReference type="InterPro" id="IPR000701">
    <property type="entry name" value="SuccDH_FuR_B_TM-su"/>
</dbReference>
<keyword evidence="11 14" id="KW-1133">Transmembrane helix</keyword>
<proteinExistence type="predicted"/>
<evidence type="ECO:0000256" key="13">
    <source>
        <dbReference type="ARBA" id="ARBA00023136"/>
    </source>
</evidence>
<feature type="transmembrane region" description="Helical" evidence="14">
    <location>
        <begin position="102"/>
        <end position="127"/>
    </location>
</feature>
<evidence type="ECO:0000256" key="14">
    <source>
        <dbReference type="SAM" id="Phobius"/>
    </source>
</evidence>
<organism evidence="15">
    <name type="scientific">hydrothermal vent metagenome</name>
    <dbReference type="NCBI Taxonomy" id="652676"/>
    <lineage>
        <taxon>unclassified sequences</taxon>
        <taxon>metagenomes</taxon>
        <taxon>ecological metagenomes</taxon>
    </lineage>
</organism>
<evidence type="ECO:0000313" key="15">
    <source>
        <dbReference type="EMBL" id="CUS56557.1"/>
    </source>
</evidence>
<dbReference type="GO" id="GO:0020037">
    <property type="term" value="F:heme binding"/>
    <property type="evidence" value="ECO:0007669"/>
    <property type="project" value="InterPro"/>
</dbReference>
<name>A0A160U0G9_9ZZZZ</name>
<evidence type="ECO:0000256" key="11">
    <source>
        <dbReference type="ARBA" id="ARBA00022989"/>
    </source>
</evidence>
<dbReference type="UniPathway" id="UPA00223"/>
<dbReference type="InterPro" id="IPR014312">
    <property type="entry name" value="Succ_DH_anchor"/>
</dbReference>
<feature type="transmembrane region" description="Helical" evidence="14">
    <location>
        <begin position="68"/>
        <end position="90"/>
    </location>
</feature>
<feature type="transmembrane region" description="Helical" evidence="14">
    <location>
        <begin position="31"/>
        <end position="48"/>
    </location>
</feature>
<comment type="subcellular location">
    <subcellularLocation>
        <location evidence="3">Membrane</location>
        <topology evidence="3">Multi-pass membrane protein</topology>
    </subcellularLocation>
</comment>
<dbReference type="GO" id="GO:0046872">
    <property type="term" value="F:metal ion binding"/>
    <property type="evidence" value="ECO:0007669"/>
    <property type="project" value="UniProtKB-KW"/>
</dbReference>
<keyword evidence="9" id="KW-0479">Metal-binding</keyword>
<dbReference type="NCBIfam" id="TIGR02968">
    <property type="entry name" value="succ_dehyd_anc"/>
    <property type="match status" value="1"/>
</dbReference>
<evidence type="ECO:0000256" key="10">
    <source>
        <dbReference type="ARBA" id="ARBA00022982"/>
    </source>
</evidence>
<comment type="pathway">
    <text evidence="4">Carbohydrate metabolism; tricarboxylic acid cycle.</text>
</comment>
<gene>
    <name evidence="15" type="ORF">MGWOODY_Hyp2452</name>
</gene>
<dbReference type="Pfam" id="PF01127">
    <property type="entry name" value="Sdh_cyt"/>
    <property type="match status" value="1"/>
</dbReference>
<protein>
    <submittedName>
        <fullName evidence="15">Succinate dehydrogenase hydrophobic membrane anchor protein</fullName>
    </submittedName>
</protein>
<dbReference type="AlphaFoldDB" id="A0A160U0G9"/>
<dbReference type="GO" id="GO:0016020">
    <property type="term" value="C:membrane"/>
    <property type="evidence" value="ECO:0007669"/>
    <property type="project" value="UniProtKB-SubCell"/>
</dbReference>
<keyword evidence="13 14" id="KW-0472">Membrane</keyword>
<evidence type="ECO:0000256" key="1">
    <source>
        <dbReference type="ARBA" id="ARBA00001971"/>
    </source>
</evidence>
<keyword evidence="8 14" id="KW-0812">Transmembrane</keyword>
<evidence type="ECO:0000256" key="12">
    <source>
        <dbReference type="ARBA" id="ARBA00023004"/>
    </source>
</evidence>
<dbReference type="Gene3D" id="1.20.1300.10">
    <property type="entry name" value="Fumarate reductase/succinate dehydrogenase, transmembrane subunit"/>
    <property type="match status" value="1"/>
</dbReference>
<comment type="cofactor">
    <cofactor evidence="1">
        <name>heme</name>
        <dbReference type="ChEBI" id="CHEBI:30413"/>
    </cofactor>
</comment>
<dbReference type="CDD" id="cd03495">
    <property type="entry name" value="SQR_TypeC_SdhD_like"/>
    <property type="match status" value="1"/>
</dbReference>
<keyword evidence="12" id="KW-0408">Iron</keyword>
<evidence type="ECO:0000256" key="2">
    <source>
        <dbReference type="ARBA" id="ARBA00004050"/>
    </source>
</evidence>
<keyword evidence="7" id="KW-0349">Heme</keyword>
<evidence type="ECO:0000256" key="9">
    <source>
        <dbReference type="ARBA" id="ARBA00022723"/>
    </source>
</evidence>